<name>A0A1Q9BYL8_SYMMI</name>
<gene>
    <name evidence="1" type="ORF">AK812_SmicGene44375</name>
</gene>
<accession>A0A1Q9BYL8</accession>
<sequence>MARRPVLGSVALAATLAVALPGLCQWAFVAPAPGRAGISQTGARVSGKPDAFAQPGSVLAAACGVASSAALVALASRSSRVTVRANPGSPSLIQVLEQKGLLSTVENLGLLSGAEKAGIKVSTVEELGLLKLAERLNLLSLAENVLTNGSTPFLMLAGAGILAAGSFLCATYPEGSFFQYFLTGALGAPALLLGGAALVILLVFGGTRRTRPIDVTEKEVSYGEGGFQSQEVLRSASLLETVEQKKVLSFLEENRLLSLAGSLVDRPLTLTENLKLLSTLESLGVLSQVESLAASKGGGALPGLGGLVLLGAALAALTLLPSYGVLVALLLALPGLAGVALGVGIGLIKPPVRGEAFSN</sequence>
<dbReference type="Pfam" id="PF06549">
    <property type="entry name" value="DUF1118"/>
    <property type="match status" value="2"/>
</dbReference>
<dbReference type="OrthoDB" id="444029at2759"/>
<protein>
    <submittedName>
        <fullName evidence="1">Uncharacterized protein</fullName>
    </submittedName>
</protein>
<dbReference type="EMBL" id="LSRX01002284">
    <property type="protein sequence ID" value="OLP75778.1"/>
    <property type="molecule type" value="Genomic_DNA"/>
</dbReference>
<dbReference type="Proteomes" id="UP000186817">
    <property type="component" value="Unassembled WGS sequence"/>
</dbReference>
<dbReference type="OMA" id="CQWAFVA"/>
<dbReference type="InterPro" id="IPR009500">
    <property type="entry name" value="DUF1118"/>
</dbReference>
<comment type="caution">
    <text evidence="1">The sequence shown here is derived from an EMBL/GenBank/DDBJ whole genome shotgun (WGS) entry which is preliminary data.</text>
</comment>
<keyword evidence="2" id="KW-1185">Reference proteome</keyword>
<reference evidence="1 2" key="1">
    <citation type="submission" date="2016-02" db="EMBL/GenBank/DDBJ databases">
        <title>Genome analysis of coral dinoflagellate symbionts highlights evolutionary adaptations to a symbiotic lifestyle.</title>
        <authorList>
            <person name="Aranda M."/>
            <person name="Li Y."/>
            <person name="Liew Y.J."/>
            <person name="Baumgarten S."/>
            <person name="Simakov O."/>
            <person name="Wilson M."/>
            <person name="Piel J."/>
            <person name="Ashoor H."/>
            <person name="Bougouffa S."/>
            <person name="Bajic V.B."/>
            <person name="Ryu T."/>
            <person name="Ravasi T."/>
            <person name="Bayer T."/>
            <person name="Micklem G."/>
            <person name="Kim H."/>
            <person name="Bhak J."/>
            <person name="Lajeunesse T.C."/>
            <person name="Voolstra C.R."/>
        </authorList>
    </citation>
    <scope>NUCLEOTIDE SEQUENCE [LARGE SCALE GENOMIC DNA]</scope>
    <source>
        <strain evidence="1 2">CCMP2467</strain>
    </source>
</reference>
<proteinExistence type="predicted"/>
<evidence type="ECO:0000313" key="2">
    <source>
        <dbReference type="Proteomes" id="UP000186817"/>
    </source>
</evidence>
<organism evidence="1 2">
    <name type="scientific">Symbiodinium microadriaticum</name>
    <name type="common">Dinoflagellate</name>
    <name type="synonym">Zooxanthella microadriatica</name>
    <dbReference type="NCBI Taxonomy" id="2951"/>
    <lineage>
        <taxon>Eukaryota</taxon>
        <taxon>Sar</taxon>
        <taxon>Alveolata</taxon>
        <taxon>Dinophyceae</taxon>
        <taxon>Suessiales</taxon>
        <taxon>Symbiodiniaceae</taxon>
        <taxon>Symbiodinium</taxon>
    </lineage>
</organism>
<evidence type="ECO:0000313" key="1">
    <source>
        <dbReference type="EMBL" id="OLP75778.1"/>
    </source>
</evidence>
<dbReference type="AlphaFoldDB" id="A0A1Q9BYL8"/>